<reference evidence="1" key="1">
    <citation type="submission" date="2018-02" db="EMBL/GenBank/DDBJ databases">
        <title>Rhizophora mucronata_Transcriptome.</title>
        <authorList>
            <person name="Meera S.P."/>
            <person name="Sreeshan A."/>
            <person name="Augustine A."/>
        </authorList>
    </citation>
    <scope>NUCLEOTIDE SEQUENCE</scope>
    <source>
        <tissue evidence="1">Leaf</tissue>
    </source>
</reference>
<protein>
    <submittedName>
        <fullName evidence="1">Uncharacterized protein</fullName>
    </submittedName>
</protein>
<evidence type="ECO:0000313" key="1">
    <source>
        <dbReference type="EMBL" id="MBX06769.1"/>
    </source>
</evidence>
<accession>A0A2P2KM17</accession>
<organism evidence="1">
    <name type="scientific">Rhizophora mucronata</name>
    <name type="common">Asiatic mangrove</name>
    <dbReference type="NCBI Taxonomy" id="61149"/>
    <lineage>
        <taxon>Eukaryota</taxon>
        <taxon>Viridiplantae</taxon>
        <taxon>Streptophyta</taxon>
        <taxon>Embryophyta</taxon>
        <taxon>Tracheophyta</taxon>
        <taxon>Spermatophyta</taxon>
        <taxon>Magnoliopsida</taxon>
        <taxon>eudicotyledons</taxon>
        <taxon>Gunneridae</taxon>
        <taxon>Pentapetalae</taxon>
        <taxon>rosids</taxon>
        <taxon>fabids</taxon>
        <taxon>Malpighiales</taxon>
        <taxon>Rhizophoraceae</taxon>
        <taxon>Rhizophora</taxon>
    </lineage>
</organism>
<name>A0A2P2KM17_RHIMU</name>
<dbReference type="AlphaFoldDB" id="A0A2P2KM17"/>
<dbReference type="EMBL" id="GGEC01026285">
    <property type="protein sequence ID" value="MBX06769.1"/>
    <property type="molecule type" value="Transcribed_RNA"/>
</dbReference>
<sequence>MILAFSIFITCNCRIAHVVCPLHSLLWRCY</sequence>
<proteinExistence type="predicted"/>